<keyword evidence="2 5" id="KW-0812">Transmembrane</keyword>
<protein>
    <submittedName>
        <fullName evidence="7">Calcium/sodium antiporter</fullName>
    </submittedName>
</protein>
<evidence type="ECO:0000256" key="3">
    <source>
        <dbReference type="ARBA" id="ARBA00022989"/>
    </source>
</evidence>
<sequence>MVDGTLLSTLLLVLGAGALFGGAELLVKGAGNLALGLGLRAATVGVTVIAFATTAPELFVAILGALDVSSDVGFGTVVGSNIANIALVLGISALIRPLSISDAMMRRHVPFMVLAAVLLPVLALDGRIGKLEGGILLAVLAGFTGYLLHTVNSSPAAAEMAEGSQDEITVRDVAFVLAGLVTLLVGSRWLISGGSSLLLAMGVSEFVVGMTVLALGTSLPELAASAVGAARGETEFTVGNVVGSNIYNIVAVLGLLAVAVPITVTDSMLRFELPLVVAFTLVLVGMMWRGRRLTRVDGAALVISYAVFVRFLFA</sequence>
<dbReference type="Gene3D" id="1.20.1420.30">
    <property type="entry name" value="NCX, central ion-binding region"/>
    <property type="match status" value="1"/>
</dbReference>
<dbReference type="GeneID" id="73291506"/>
<evidence type="ECO:0000259" key="6">
    <source>
        <dbReference type="Pfam" id="PF01699"/>
    </source>
</evidence>
<feature type="transmembrane region" description="Helical" evidence="5">
    <location>
        <begin position="134"/>
        <end position="152"/>
    </location>
</feature>
<proteinExistence type="predicted"/>
<dbReference type="InterPro" id="IPR004837">
    <property type="entry name" value="NaCa_Exmemb"/>
</dbReference>
<evidence type="ECO:0000256" key="2">
    <source>
        <dbReference type="ARBA" id="ARBA00022692"/>
    </source>
</evidence>
<feature type="transmembrane region" description="Helical" evidence="5">
    <location>
        <begin position="271"/>
        <end position="289"/>
    </location>
</feature>
<keyword evidence="4 5" id="KW-0472">Membrane</keyword>
<dbReference type="GO" id="GO:0005886">
    <property type="term" value="C:plasma membrane"/>
    <property type="evidence" value="ECO:0007669"/>
    <property type="project" value="TreeGrafter"/>
</dbReference>
<dbReference type="PANTHER" id="PTHR10846">
    <property type="entry name" value="SODIUM/POTASSIUM/CALCIUM EXCHANGER"/>
    <property type="match status" value="1"/>
</dbReference>
<dbReference type="GO" id="GO:0008273">
    <property type="term" value="F:calcium, potassium:sodium antiporter activity"/>
    <property type="evidence" value="ECO:0007669"/>
    <property type="project" value="TreeGrafter"/>
</dbReference>
<keyword evidence="8" id="KW-1185">Reference proteome</keyword>
<feature type="transmembrane region" description="Helical" evidence="5">
    <location>
        <begin position="39"/>
        <end position="66"/>
    </location>
</feature>
<evidence type="ECO:0000256" key="4">
    <source>
        <dbReference type="ARBA" id="ARBA00023136"/>
    </source>
</evidence>
<feature type="transmembrane region" description="Helical" evidence="5">
    <location>
        <begin position="108"/>
        <end position="128"/>
    </location>
</feature>
<feature type="domain" description="Sodium/calcium exchanger membrane region" evidence="6">
    <location>
        <begin position="8"/>
        <end position="147"/>
    </location>
</feature>
<dbReference type="InterPro" id="IPR044880">
    <property type="entry name" value="NCX_ion-bd_dom_sf"/>
</dbReference>
<gene>
    <name evidence="7" type="ORF">NGM29_15630</name>
</gene>
<evidence type="ECO:0000256" key="1">
    <source>
        <dbReference type="ARBA" id="ARBA00004141"/>
    </source>
</evidence>
<comment type="subcellular location">
    <subcellularLocation>
        <location evidence="1">Membrane</location>
        <topology evidence="1">Multi-pass membrane protein</topology>
    </subcellularLocation>
</comment>
<dbReference type="Proteomes" id="UP001056855">
    <property type="component" value="Chromosome"/>
</dbReference>
<dbReference type="GO" id="GO:0006874">
    <property type="term" value="P:intracellular calcium ion homeostasis"/>
    <property type="evidence" value="ECO:0007669"/>
    <property type="project" value="TreeGrafter"/>
</dbReference>
<evidence type="ECO:0000256" key="5">
    <source>
        <dbReference type="SAM" id="Phobius"/>
    </source>
</evidence>
<feature type="transmembrane region" description="Helical" evidence="5">
    <location>
        <begin position="173"/>
        <end position="191"/>
    </location>
</feature>
<evidence type="ECO:0000313" key="7">
    <source>
        <dbReference type="EMBL" id="UTF53185.1"/>
    </source>
</evidence>
<accession>A0A9E7SU57</accession>
<dbReference type="GO" id="GO:0005262">
    <property type="term" value="F:calcium channel activity"/>
    <property type="evidence" value="ECO:0007669"/>
    <property type="project" value="TreeGrafter"/>
</dbReference>
<keyword evidence="3 5" id="KW-1133">Transmembrane helix</keyword>
<reference evidence="7" key="1">
    <citation type="submission" date="2022-06" db="EMBL/GenBank/DDBJ databases">
        <title>Diverse halophilic archaea isolated from saline environments.</title>
        <authorList>
            <person name="Cui H.-L."/>
        </authorList>
    </citation>
    <scope>NUCLEOTIDE SEQUENCE</scope>
    <source>
        <strain evidence="7">WLHS1</strain>
    </source>
</reference>
<dbReference type="AlphaFoldDB" id="A0A9E7SU57"/>
<organism evidence="7 8">
    <name type="scientific">Natronosalvus rutilus</name>
    <dbReference type="NCBI Taxonomy" id="2953753"/>
    <lineage>
        <taxon>Archaea</taxon>
        <taxon>Methanobacteriati</taxon>
        <taxon>Methanobacteriota</taxon>
        <taxon>Stenosarchaea group</taxon>
        <taxon>Halobacteria</taxon>
        <taxon>Halobacteriales</taxon>
        <taxon>Natrialbaceae</taxon>
        <taxon>Natronosalvus</taxon>
    </lineage>
</organism>
<dbReference type="EMBL" id="CP100355">
    <property type="protein sequence ID" value="UTF53185.1"/>
    <property type="molecule type" value="Genomic_DNA"/>
</dbReference>
<feature type="transmembrane region" description="Helical" evidence="5">
    <location>
        <begin position="72"/>
        <end position="96"/>
    </location>
</feature>
<dbReference type="PANTHER" id="PTHR10846:SF8">
    <property type="entry name" value="INNER MEMBRANE PROTEIN YRBG"/>
    <property type="match status" value="1"/>
</dbReference>
<dbReference type="KEGG" id="sawl:NGM29_15630"/>
<feature type="transmembrane region" description="Helical" evidence="5">
    <location>
        <begin position="6"/>
        <end position="27"/>
    </location>
</feature>
<dbReference type="RefSeq" id="WP_254157418.1">
    <property type="nucleotide sequence ID" value="NZ_CP100355.1"/>
</dbReference>
<feature type="domain" description="Sodium/calcium exchanger membrane region" evidence="6">
    <location>
        <begin position="174"/>
        <end position="313"/>
    </location>
</feature>
<dbReference type="InterPro" id="IPR004481">
    <property type="entry name" value="K/Na/Ca-exchanger"/>
</dbReference>
<dbReference type="NCBIfam" id="TIGR00367">
    <property type="entry name" value="calcium/sodium antiporter"/>
    <property type="match status" value="1"/>
</dbReference>
<name>A0A9E7SU57_9EURY</name>
<evidence type="ECO:0000313" key="8">
    <source>
        <dbReference type="Proteomes" id="UP001056855"/>
    </source>
</evidence>
<dbReference type="Pfam" id="PF01699">
    <property type="entry name" value="Na_Ca_ex"/>
    <property type="match status" value="2"/>
</dbReference>
<feature type="transmembrane region" description="Helical" evidence="5">
    <location>
        <begin position="246"/>
        <end position="265"/>
    </location>
</feature>